<accession>A0A2T3GDH7</accession>
<reference evidence="2 3" key="2">
    <citation type="submission" date="2018-03" db="EMBL/GenBank/DDBJ databases">
        <title>The comparative genomics of Bifidobacterium callitrichos reflects dietary carbohydrate utilization within the common marmoset gut.</title>
        <authorList>
            <person name="Rani A."/>
        </authorList>
    </citation>
    <scope>NUCLEOTIDE SEQUENCE [LARGE SCALE GENOMIC DNA]</scope>
    <source>
        <strain evidence="2 3">UMA51805</strain>
    </source>
</reference>
<protein>
    <recommendedName>
        <fullName evidence="4">Signal transduction histidine kinase subgroup 3 dimerisation and phosphoacceptor domain-containing protein</fullName>
    </recommendedName>
</protein>
<sequence length="371" mass="41529">MLTTIFSLLLIIQWFYDQPTGWITLAVSLIQELALVGTIPLPVSASITLIVVDGLTTVCSNGTGPTSTYSTLYALGLLSYMTSNRAAVVLAIISCLLQVMYTVLPNNWGLNWYTLISLAPLYIAATLVGRALRWREDAFNQQIRLSRMETQLQQTELTAHMTQRIHDAVTGELSFIARMAQRRIREGSADAEDWKLINKSALNALDNTHKVIDSLDEWSRNAHGGTSPDSDMKQQIARLRRILDDNDRRIARLGFHGRTLLNVGDIPTPMEDDRIDLIADFIGELYANIIRHAKPESSYEISVMWNRSGVEVTTSNEVSQDNLPKHGHGLQHYREKIERIGGVFTTGSMDDGAWFSFVLVPPKGSGRDRRC</sequence>
<dbReference type="Gene3D" id="3.30.565.10">
    <property type="entry name" value="Histidine kinase-like ATPase, C-terminal domain"/>
    <property type="match status" value="1"/>
</dbReference>
<keyword evidence="3" id="KW-1185">Reference proteome</keyword>
<dbReference type="AlphaFoldDB" id="A0A2T3GDH7"/>
<keyword evidence="1" id="KW-1133">Transmembrane helix</keyword>
<reference evidence="3" key="1">
    <citation type="submission" date="2017-09" db="EMBL/GenBank/DDBJ databases">
        <authorList>
            <person name="Sela D.A."/>
            <person name="Albert K."/>
        </authorList>
    </citation>
    <scope>NUCLEOTIDE SEQUENCE [LARGE SCALE GENOMIC DNA]</scope>
    <source>
        <strain evidence="3">UMA51805</strain>
    </source>
</reference>
<dbReference type="InterPro" id="IPR036890">
    <property type="entry name" value="HATPase_C_sf"/>
</dbReference>
<evidence type="ECO:0000313" key="2">
    <source>
        <dbReference type="EMBL" id="PST47530.1"/>
    </source>
</evidence>
<name>A0A2T3GDH7_9BIFI</name>
<dbReference type="EMBL" id="NWTX01000001">
    <property type="protein sequence ID" value="PST47530.1"/>
    <property type="molecule type" value="Genomic_DNA"/>
</dbReference>
<feature type="transmembrane region" description="Helical" evidence="1">
    <location>
        <begin position="86"/>
        <end position="104"/>
    </location>
</feature>
<proteinExistence type="predicted"/>
<organism evidence="2 3">
    <name type="scientific">Bifidobacterium callitrichos</name>
    <dbReference type="NCBI Taxonomy" id="762209"/>
    <lineage>
        <taxon>Bacteria</taxon>
        <taxon>Bacillati</taxon>
        <taxon>Actinomycetota</taxon>
        <taxon>Actinomycetes</taxon>
        <taxon>Bifidobacteriales</taxon>
        <taxon>Bifidobacteriaceae</taxon>
        <taxon>Bifidobacterium</taxon>
    </lineage>
</organism>
<evidence type="ECO:0000313" key="3">
    <source>
        <dbReference type="Proteomes" id="UP000240228"/>
    </source>
</evidence>
<comment type="caution">
    <text evidence="2">The sequence shown here is derived from an EMBL/GenBank/DDBJ whole genome shotgun (WGS) entry which is preliminary data.</text>
</comment>
<keyword evidence="1" id="KW-0812">Transmembrane</keyword>
<keyword evidence="1" id="KW-0472">Membrane</keyword>
<gene>
    <name evidence="2" type="ORF">CPA40_01605</name>
</gene>
<feature type="transmembrane region" description="Helical" evidence="1">
    <location>
        <begin position="110"/>
        <end position="132"/>
    </location>
</feature>
<dbReference type="Proteomes" id="UP000240228">
    <property type="component" value="Unassembled WGS sequence"/>
</dbReference>
<evidence type="ECO:0000256" key="1">
    <source>
        <dbReference type="SAM" id="Phobius"/>
    </source>
</evidence>
<evidence type="ECO:0008006" key="4">
    <source>
        <dbReference type="Google" id="ProtNLM"/>
    </source>
</evidence>